<organism evidence="3 4">
    <name type="scientific">Genlisea aurea</name>
    <dbReference type="NCBI Taxonomy" id="192259"/>
    <lineage>
        <taxon>Eukaryota</taxon>
        <taxon>Viridiplantae</taxon>
        <taxon>Streptophyta</taxon>
        <taxon>Embryophyta</taxon>
        <taxon>Tracheophyta</taxon>
        <taxon>Spermatophyta</taxon>
        <taxon>Magnoliopsida</taxon>
        <taxon>eudicotyledons</taxon>
        <taxon>Gunneridae</taxon>
        <taxon>Pentapetalae</taxon>
        <taxon>asterids</taxon>
        <taxon>lamiids</taxon>
        <taxon>Lamiales</taxon>
        <taxon>Lentibulariaceae</taxon>
        <taxon>Genlisea</taxon>
    </lineage>
</organism>
<feature type="compositionally biased region" description="Polar residues" evidence="1">
    <location>
        <begin position="62"/>
        <end position="79"/>
    </location>
</feature>
<feature type="non-terminal residue" evidence="3">
    <location>
        <position position="566"/>
    </location>
</feature>
<dbReference type="AlphaFoldDB" id="S8CP94"/>
<dbReference type="InterPro" id="IPR050648">
    <property type="entry name" value="F-box_LRR-repeat"/>
</dbReference>
<feature type="domain" description="F-box" evidence="2">
    <location>
        <begin position="125"/>
        <end position="162"/>
    </location>
</feature>
<dbReference type="InterPro" id="IPR032675">
    <property type="entry name" value="LRR_dom_sf"/>
</dbReference>
<evidence type="ECO:0000313" key="3">
    <source>
        <dbReference type="EMBL" id="EPS68979.1"/>
    </source>
</evidence>
<dbReference type="SUPFAM" id="SSF81383">
    <property type="entry name" value="F-box domain"/>
    <property type="match status" value="1"/>
</dbReference>
<dbReference type="GO" id="GO:0005737">
    <property type="term" value="C:cytoplasm"/>
    <property type="evidence" value="ECO:0007669"/>
    <property type="project" value="TreeGrafter"/>
</dbReference>
<keyword evidence="4" id="KW-1185">Reference proteome</keyword>
<sequence>MQGNQPHPATPLTDAVFLVKRGGKKRGNYNCGRCGLPKKGHKCPYTGAENGNPDRDDDVSAATPTAGNSSGGATVLTPNSVVRPMPPARRRALSFDDVSAAESVEEFETEGFDLDDGSDLERSGKLPMNCLWEVFKRLPPTALSSAAAVCRGWRETAKRMWRAAEELRLRVPAKAQIGLIASLLQKCPALLRLSLRFESDVDATILACIAFSCPNLHSLEIYTSDSSVNWIAGDELSRFISDKRCLSNLKMEGCCYLGGFVFSSTSLSTLWLSDLHSLTRMVFNCPNLREISLNFSRQENDNTDLVTAMDSLGRSCPKLQNIHISSMKLSHDAVLALSAANLRGLRMLSLVLGTDITDASVAAITSSFLKLDLLDLSGSSISDSGIGMICNVFPDTLSKLLLALCPNITSSGIQFAAAQLPRLELMDCGMTIPENNNNNNNNNNSEQLHHIFQKLIIKHNRLKRLSLWGCSGLDALYLNCPHLTDLNLNSCKNLNPGTVMLQCPNLESVHTLDCDNKLIEAIQNQVDNSFPTTSDSKRFPDGSKRVRVLPYICSLEVVTGKKKRAL</sequence>
<comment type="caution">
    <text evidence="3">The sequence shown here is derived from an EMBL/GenBank/DDBJ whole genome shotgun (WGS) entry which is preliminary data.</text>
</comment>
<feature type="region of interest" description="Disordered" evidence="1">
    <location>
        <begin position="46"/>
        <end position="79"/>
    </location>
</feature>
<evidence type="ECO:0000256" key="1">
    <source>
        <dbReference type="SAM" id="MobiDB-lite"/>
    </source>
</evidence>
<dbReference type="Gene3D" id="3.80.10.10">
    <property type="entry name" value="Ribonuclease Inhibitor"/>
    <property type="match status" value="3"/>
</dbReference>
<dbReference type="Pfam" id="PF12937">
    <property type="entry name" value="F-box-like"/>
    <property type="match status" value="1"/>
</dbReference>
<dbReference type="SUPFAM" id="SSF52047">
    <property type="entry name" value="RNI-like"/>
    <property type="match status" value="1"/>
</dbReference>
<name>S8CP94_9LAMI</name>
<dbReference type="OrthoDB" id="6362633at2759"/>
<protein>
    <recommendedName>
        <fullName evidence="2">F-box domain-containing protein</fullName>
    </recommendedName>
</protein>
<dbReference type="EMBL" id="AUSU01002339">
    <property type="protein sequence ID" value="EPS68979.1"/>
    <property type="molecule type" value="Genomic_DNA"/>
</dbReference>
<proteinExistence type="predicted"/>
<dbReference type="PANTHER" id="PTHR13382:SF21">
    <property type="entry name" value="OS12G0601000 PROTEIN"/>
    <property type="match status" value="1"/>
</dbReference>
<evidence type="ECO:0000259" key="2">
    <source>
        <dbReference type="Pfam" id="PF12937"/>
    </source>
</evidence>
<dbReference type="InterPro" id="IPR036047">
    <property type="entry name" value="F-box-like_dom_sf"/>
</dbReference>
<evidence type="ECO:0000313" key="4">
    <source>
        <dbReference type="Proteomes" id="UP000015453"/>
    </source>
</evidence>
<reference evidence="3 4" key="1">
    <citation type="journal article" date="2013" name="BMC Genomics">
        <title>The miniature genome of a carnivorous plant Genlisea aurea contains a low number of genes and short non-coding sequences.</title>
        <authorList>
            <person name="Leushkin E.V."/>
            <person name="Sutormin R.A."/>
            <person name="Nabieva E.R."/>
            <person name="Penin A.A."/>
            <person name="Kondrashov A.S."/>
            <person name="Logacheva M.D."/>
        </authorList>
    </citation>
    <scope>NUCLEOTIDE SEQUENCE [LARGE SCALE GENOMIC DNA]</scope>
</reference>
<dbReference type="InterPro" id="IPR001810">
    <property type="entry name" value="F-box_dom"/>
</dbReference>
<accession>S8CP94</accession>
<gene>
    <name evidence="3" type="ORF">M569_05789</name>
</gene>
<dbReference type="Proteomes" id="UP000015453">
    <property type="component" value="Unassembled WGS sequence"/>
</dbReference>
<dbReference type="PANTHER" id="PTHR13382">
    <property type="entry name" value="MITOCHONDRIAL ATP SYNTHASE COUPLING FACTOR B"/>
    <property type="match status" value="1"/>
</dbReference>